<evidence type="ECO:0000256" key="1">
    <source>
        <dbReference type="SAM" id="Coils"/>
    </source>
</evidence>
<reference evidence="2 3" key="1">
    <citation type="submission" date="2024-09" db="EMBL/GenBank/DDBJ databases">
        <title>Genome sequencing and assembly of Phytophthora oleae, isolate VK10A, causative agent of rot of olive drupes.</title>
        <authorList>
            <person name="Conti Taguali S."/>
            <person name="Riolo M."/>
            <person name="La Spada F."/>
            <person name="Cacciola S.O."/>
            <person name="Dionisio G."/>
        </authorList>
    </citation>
    <scope>NUCLEOTIDE SEQUENCE [LARGE SCALE GENOMIC DNA]</scope>
    <source>
        <strain evidence="2 3">VK10A</strain>
    </source>
</reference>
<comment type="caution">
    <text evidence="2">The sequence shown here is derived from an EMBL/GenBank/DDBJ whole genome shotgun (WGS) entry which is preliminary data.</text>
</comment>
<proteinExistence type="predicted"/>
<gene>
    <name evidence="2" type="ORF">V7S43_014510</name>
</gene>
<sequence length="147" mass="16313">MTLVEAVTTLEAGSAGAPCQGISRTKIAPRRRRKATGTRRKEEIEALEQEVTALQAQIAAMQKDAQKEITAKRSELQQDILETDFIRQTVLQQQASLVNVQSALSRLTMTQPGAPHAASIRLGMDLKERWAMLMEMKPIKLQAAQFI</sequence>
<keyword evidence="3" id="KW-1185">Reference proteome</keyword>
<evidence type="ECO:0008006" key="4">
    <source>
        <dbReference type="Google" id="ProtNLM"/>
    </source>
</evidence>
<keyword evidence="1" id="KW-0175">Coiled coil</keyword>
<dbReference type="Proteomes" id="UP001632037">
    <property type="component" value="Unassembled WGS sequence"/>
</dbReference>
<name>A0ABD3F3X0_9STRA</name>
<protein>
    <recommendedName>
        <fullName evidence="4">BZIP domain-containing protein</fullName>
    </recommendedName>
</protein>
<dbReference type="AlphaFoldDB" id="A0ABD3F3X0"/>
<accession>A0ABD3F3X0</accession>
<evidence type="ECO:0000313" key="2">
    <source>
        <dbReference type="EMBL" id="KAL3660356.1"/>
    </source>
</evidence>
<feature type="coiled-coil region" evidence="1">
    <location>
        <begin position="37"/>
        <end position="64"/>
    </location>
</feature>
<organism evidence="2 3">
    <name type="scientific">Phytophthora oleae</name>
    <dbReference type="NCBI Taxonomy" id="2107226"/>
    <lineage>
        <taxon>Eukaryota</taxon>
        <taxon>Sar</taxon>
        <taxon>Stramenopiles</taxon>
        <taxon>Oomycota</taxon>
        <taxon>Peronosporomycetes</taxon>
        <taxon>Peronosporales</taxon>
        <taxon>Peronosporaceae</taxon>
        <taxon>Phytophthora</taxon>
    </lineage>
</organism>
<dbReference type="EMBL" id="JBIMZQ010000041">
    <property type="protein sequence ID" value="KAL3660356.1"/>
    <property type="molecule type" value="Genomic_DNA"/>
</dbReference>
<evidence type="ECO:0000313" key="3">
    <source>
        <dbReference type="Proteomes" id="UP001632037"/>
    </source>
</evidence>